<sequence length="110" mass="12415">MAKLPPTACSNNPLRPVASAYNHLLGCYYVVVDVKHAEIHFTVNEYLDHTVSTKPVIYTSPNKIYLTHTLVMQDLDLIVPLRDDPLKALLLEFNLHHTLFLSNLPDHIAA</sequence>
<proteinExistence type="predicted"/>
<accession>A0ABY7C9E3</accession>
<dbReference type="RefSeq" id="XP_053016637.1">
    <property type="nucleotide sequence ID" value="XM_053165447.1"/>
</dbReference>
<dbReference type="Gene3D" id="1.10.506.10">
    <property type="entry name" value="GTPase Activation - p120gap, domain 1"/>
    <property type="match status" value="1"/>
</dbReference>
<dbReference type="PANTHER" id="PTHR14149:SF14">
    <property type="entry name" value="CALPONIN-HOMOLOGY (CH) DOMAIN-CONTAINING PROTEIN"/>
    <property type="match status" value="1"/>
</dbReference>
<dbReference type="Proteomes" id="UP001164743">
    <property type="component" value="Chromosome 1A"/>
</dbReference>
<gene>
    <name evidence="1" type="ORF">PtA15_1A420</name>
</gene>
<name>A0ABY7C9E3_9BASI</name>
<evidence type="ECO:0000313" key="2">
    <source>
        <dbReference type="Proteomes" id="UP001164743"/>
    </source>
</evidence>
<dbReference type="InterPro" id="IPR008936">
    <property type="entry name" value="Rho_GTPase_activation_prot"/>
</dbReference>
<dbReference type="GeneID" id="77806342"/>
<keyword evidence="2" id="KW-1185">Reference proteome</keyword>
<reference evidence="1" key="1">
    <citation type="submission" date="2022-10" db="EMBL/GenBank/DDBJ databases">
        <title>Puccinia triticina Genome sequencing and assembly.</title>
        <authorList>
            <person name="Li C."/>
        </authorList>
    </citation>
    <scope>NUCLEOTIDE SEQUENCE</scope>
    <source>
        <strain evidence="1">Pt15</strain>
    </source>
</reference>
<dbReference type="PANTHER" id="PTHR14149">
    <property type="entry name" value="RAS GTPASE-ACTIVATING PROTEIN WITH IQ MOTIF"/>
    <property type="match status" value="1"/>
</dbReference>
<protein>
    <submittedName>
        <fullName evidence="1">Uncharacterized protein</fullName>
    </submittedName>
</protein>
<evidence type="ECO:0000313" key="1">
    <source>
        <dbReference type="EMBL" id="WAQ81082.1"/>
    </source>
</evidence>
<organism evidence="1 2">
    <name type="scientific">Puccinia triticina</name>
    <dbReference type="NCBI Taxonomy" id="208348"/>
    <lineage>
        <taxon>Eukaryota</taxon>
        <taxon>Fungi</taxon>
        <taxon>Dikarya</taxon>
        <taxon>Basidiomycota</taxon>
        <taxon>Pucciniomycotina</taxon>
        <taxon>Pucciniomycetes</taxon>
        <taxon>Pucciniales</taxon>
        <taxon>Pucciniaceae</taxon>
        <taxon>Puccinia</taxon>
    </lineage>
</organism>
<dbReference type="EMBL" id="CP110421">
    <property type="protein sequence ID" value="WAQ81082.1"/>
    <property type="molecule type" value="Genomic_DNA"/>
</dbReference>